<reference evidence="1" key="1">
    <citation type="journal article" date="2020" name="bioRxiv">
        <title>Hybrid origin of Populus tomentosa Carr. identified through genome sequencing and phylogenomic analysis.</title>
        <authorList>
            <person name="An X."/>
            <person name="Gao K."/>
            <person name="Chen Z."/>
            <person name="Li J."/>
            <person name="Yang X."/>
            <person name="Yang X."/>
            <person name="Zhou J."/>
            <person name="Guo T."/>
            <person name="Zhao T."/>
            <person name="Huang S."/>
            <person name="Miao D."/>
            <person name="Khan W.U."/>
            <person name="Rao P."/>
            <person name="Ye M."/>
            <person name="Lei B."/>
            <person name="Liao W."/>
            <person name="Wang J."/>
            <person name="Ji L."/>
            <person name="Li Y."/>
            <person name="Guo B."/>
            <person name="Mustafa N.S."/>
            <person name="Li S."/>
            <person name="Yun Q."/>
            <person name="Keller S.R."/>
            <person name="Mao J."/>
            <person name="Zhang R."/>
            <person name="Strauss S.H."/>
        </authorList>
    </citation>
    <scope>NUCLEOTIDE SEQUENCE</scope>
    <source>
        <strain evidence="1">GM15</strain>
        <tissue evidence="1">Leaf</tissue>
    </source>
</reference>
<dbReference type="OrthoDB" id="2735536at2759"/>
<dbReference type="Proteomes" id="UP000886885">
    <property type="component" value="Chromosome 5D"/>
</dbReference>
<keyword evidence="2" id="KW-1185">Reference proteome</keyword>
<sequence length="273" mass="31066">MLGKEMLRFMWAHIYNVVFGGKEIVNGNESSPYLPIDDHVDPNQSRKTIASEAECSSFKGVNVSQDSSCPMVPVILLLCISLFFWDEENSSEKKNNGKHPYTYVIRTCCYLWTGRRKALSKDHILCQVRSSAFQSCPMKMMNLIYMPVSDIVITVLLSVFQAGWSDPLLLVPESHGCHYLILAGEEREDIGSTYHICMALCCDWNDSIFRYCYLPDIGQVPLLGDTGQCLCFLWQPLWQMTKRLDPAKARASFWQTFAIGFFSLPSLLKRAKS</sequence>
<organism evidence="1 2">
    <name type="scientific">Populus tomentosa</name>
    <name type="common">Chinese white poplar</name>
    <dbReference type="NCBI Taxonomy" id="118781"/>
    <lineage>
        <taxon>Eukaryota</taxon>
        <taxon>Viridiplantae</taxon>
        <taxon>Streptophyta</taxon>
        <taxon>Embryophyta</taxon>
        <taxon>Tracheophyta</taxon>
        <taxon>Spermatophyta</taxon>
        <taxon>Magnoliopsida</taxon>
        <taxon>eudicotyledons</taxon>
        <taxon>Gunneridae</taxon>
        <taxon>Pentapetalae</taxon>
        <taxon>rosids</taxon>
        <taxon>fabids</taxon>
        <taxon>Malpighiales</taxon>
        <taxon>Salicaceae</taxon>
        <taxon>Saliceae</taxon>
        <taxon>Populus</taxon>
    </lineage>
</organism>
<accession>A0A8X7ZVA1</accession>
<dbReference type="EMBL" id="JAAWWB010000010">
    <property type="protein sequence ID" value="KAG6774857.1"/>
    <property type="molecule type" value="Genomic_DNA"/>
</dbReference>
<proteinExistence type="predicted"/>
<evidence type="ECO:0000313" key="1">
    <source>
        <dbReference type="EMBL" id="KAG6774857.1"/>
    </source>
</evidence>
<evidence type="ECO:0000313" key="2">
    <source>
        <dbReference type="Proteomes" id="UP000886885"/>
    </source>
</evidence>
<protein>
    <submittedName>
        <fullName evidence="1">Uncharacterized protein</fullName>
    </submittedName>
</protein>
<dbReference type="AlphaFoldDB" id="A0A8X7ZVA1"/>
<gene>
    <name evidence="1" type="ORF">POTOM_022235</name>
</gene>
<name>A0A8X7ZVA1_POPTO</name>
<comment type="caution">
    <text evidence="1">The sequence shown here is derived from an EMBL/GenBank/DDBJ whole genome shotgun (WGS) entry which is preliminary data.</text>
</comment>